<dbReference type="Proteomes" id="UP001500483">
    <property type="component" value="Unassembled WGS sequence"/>
</dbReference>
<feature type="region of interest" description="Disordered" evidence="2">
    <location>
        <begin position="44"/>
        <end position="103"/>
    </location>
</feature>
<dbReference type="SUPFAM" id="SSF46689">
    <property type="entry name" value="Homeodomain-like"/>
    <property type="match status" value="1"/>
</dbReference>
<reference evidence="5" key="1">
    <citation type="journal article" date="2019" name="Int. J. Syst. Evol. Microbiol.">
        <title>The Global Catalogue of Microorganisms (GCM) 10K type strain sequencing project: providing services to taxonomists for standard genome sequencing and annotation.</title>
        <authorList>
            <consortium name="The Broad Institute Genomics Platform"/>
            <consortium name="The Broad Institute Genome Sequencing Center for Infectious Disease"/>
            <person name="Wu L."/>
            <person name="Ma J."/>
        </authorList>
    </citation>
    <scope>NUCLEOTIDE SEQUENCE [LARGE SCALE GENOMIC DNA]</scope>
    <source>
        <strain evidence="5">JCM 9687</strain>
    </source>
</reference>
<gene>
    <name evidence="4" type="ORF">GCM10020366_02110</name>
</gene>
<evidence type="ECO:0000259" key="3">
    <source>
        <dbReference type="Pfam" id="PF00440"/>
    </source>
</evidence>
<evidence type="ECO:0000313" key="5">
    <source>
        <dbReference type="Proteomes" id="UP001500483"/>
    </source>
</evidence>
<feature type="domain" description="HTH tetR-type" evidence="3">
    <location>
        <begin position="10"/>
        <end position="43"/>
    </location>
</feature>
<feature type="compositionally biased region" description="Low complexity" evidence="2">
    <location>
        <begin position="82"/>
        <end position="94"/>
    </location>
</feature>
<organism evidence="4 5">
    <name type="scientific">Saccharopolyspora gregorii</name>
    <dbReference type="NCBI Taxonomy" id="33914"/>
    <lineage>
        <taxon>Bacteria</taxon>
        <taxon>Bacillati</taxon>
        <taxon>Actinomycetota</taxon>
        <taxon>Actinomycetes</taxon>
        <taxon>Pseudonocardiales</taxon>
        <taxon>Pseudonocardiaceae</taxon>
        <taxon>Saccharopolyspora</taxon>
    </lineage>
</organism>
<evidence type="ECO:0000313" key="4">
    <source>
        <dbReference type="EMBL" id="GAA3352443.1"/>
    </source>
</evidence>
<dbReference type="InterPro" id="IPR001647">
    <property type="entry name" value="HTH_TetR"/>
</dbReference>
<evidence type="ECO:0000256" key="2">
    <source>
        <dbReference type="SAM" id="MobiDB-lite"/>
    </source>
</evidence>
<dbReference type="Gene3D" id="1.10.357.10">
    <property type="entry name" value="Tetracycline Repressor, domain 2"/>
    <property type="match status" value="1"/>
</dbReference>
<feature type="compositionally biased region" description="Pro residues" evidence="2">
    <location>
        <begin position="68"/>
        <end position="77"/>
    </location>
</feature>
<comment type="caution">
    <text evidence="4">The sequence shown here is derived from an EMBL/GenBank/DDBJ whole genome shotgun (WGS) entry which is preliminary data.</text>
</comment>
<sequence>MDQRTATTRLLDAAEELFYARGVQAVGMDEIRAASGVSLKRLYSASPRRNSSSSATCGAATGGGATPSPAPSPPAPEAPNRCSPSSTGCTSGSPKRVSTAARS</sequence>
<keyword evidence="1" id="KW-0238">DNA-binding</keyword>
<protein>
    <recommendedName>
        <fullName evidence="3">HTH tetR-type domain-containing protein</fullName>
    </recommendedName>
</protein>
<evidence type="ECO:0000256" key="1">
    <source>
        <dbReference type="ARBA" id="ARBA00023125"/>
    </source>
</evidence>
<keyword evidence="5" id="KW-1185">Reference proteome</keyword>
<proteinExistence type="predicted"/>
<feature type="compositionally biased region" description="Low complexity" evidence="2">
    <location>
        <begin position="44"/>
        <end position="59"/>
    </location>
</feature>
<accession>A0ABP6RNL7</accession>
<dbReference type="InterPro" id="IPR009057">
    <property type="entry name" value="Homeodomain-like_sf"/>
</dbReference>
<dbReference type="Pfam" id="PF00440">
    <property type="entry name" value="TetR_N"/>
    <property type="match status" value="1"/>
</dbReference>
<name>A0ABP6RNL7_9PSEU</name>
<dbReference type="EMBL" id="BAAAYK010000004">
    <property type="protein sequence ID" value="GAA3352443.1"/>
    <property type="molecule type" value="Genomic_DNA"/>
</dbReference>